<name>A0A7K0FZD9_9SPHI</name>
<reference evidence="7 8" key="1">
    <citation type="submission" date="2019-11" db="EMBL/GenBank/DDBJ databases">
        <title>Pedobacter petrophilus genome.</title>
        <authorList>
            <person name="Feldbauer M.J."/>
            <person name="Newman J.D."/>
        </authorList>
    </citation>
    <scope>NUCLEOTIDE SEQUENCE [LARGE SCALE GENOMIC DNA]</scope>
    <source>
        <strain evidence="7 8">LMG 29686</strain>
    </source>
</reference>
<comment type="caution">
    <text evidence="7">The sequence shown here is derived from an EMBL/GenBank/DDBJ whole genome shotgun (WGS) entry which is preliminary data.</text>
</comment>
<evidence type="ECO:0000256" key="3">
    <source>
        <dbReference type="ARBA" id="ARBA00023082"/>
    </source>
</evidence>
<dbReference type="Proteomes" id="UP000487757">
    <property type="component" value="Unassembled WGS sequence"/>
</dbReference>
<evidence type="ECO:0000256" key="1">
    <source>
        <dbReference type="ARBA" id="ARBA00010641"/>
    </source>
</evidence>
<keyword evidence="2" id="KW-0805">Transcription regulation</keyword>
<evidence type="ECO:0000259" key="5">
    <source>
        <dbReference type="Pfam" id="PF04542"/>
    </source>
</evidence>
<evidence type="ECO:0000313" key="8">
    <source>
        <dbReference type="Proteomes" id="UP000487757"/>
    </source>
</evidence>
<dbReference type="InterPro" id="IPR013325">
    <property type="entry name" value="RNA_pol_sigma_r2"/>
</dbReference>
<keyword evidence="3" id="KW-0731">Sigma factor</keyword>
<dbReference type="InterPro" id="IPR014284">
    <property type="entry name" value="RNA_pol_sigma-70_dom"/>
</dbReference>
<dbReference type="SUPFAM" id="SSF88946">
    <property type="entry name" value="Sigma2 domain of RNA polymerase sigma factors"/>
    <property type="match status" value="1"/>
</dbReference>
<dbReference type="EMBL" id="WKKH01000010">
    <property type="protein sequence ID" value="MRX76116.1"/>
    <property type="molecule type" value="Genomic_DNA"/>
</dbReference>
<dbReference type="PANTHER" id="PTHR43133">
    <property type="entry name" value="RNA POLYMERASE ECF-TYPE SIGMA FACTO"/>
    <property type="match status" value="1"/>
</dbReference>
<dbReference type="CDD" id="cd06171">
    <property type="entry name" value="Sigma70_r4"/>
    <property type="match status" value="1"/>
</dbReference>
<accession>A0A7K0FZD9</accession>
<gene>
    <name evidence="7" type="ORF">GJU39_08445</name>
</gene>
<dbReference type="InterPro" id="IPR013249">
    <property type="entry name" value="RNA_pol_sigma70_r4_t2"/>
</dbReference>
<comment type="similarity">
    <text evidence="1">Belongs to the sigma-70 factor family. ECF subfamily.</text>
</comment>
<keyword evidence="8" id="KW-1185">Reference proteome</keyword>
<sequence>MAFKDSDKERELIREIIEGSEKAFSVLFYNYVSVLASFALKFTKSEHAAEEVIQDAFLRIWLNRDKLEHVENVKAYLYKYVSNECLSHLRKKIKEDKAINLLKSRHSDQDNVTLDSIHLNEINRLVASAVEALPQQRRKIYELSRGEGKTIPEISEILGLSSSTVKNALVIALKTIRENLIQHGISLFWLILLELSIKK</sequence>
<dbReference type="SUPFAM" id="SSF88659">
    <property type="entry name" value="Sigma3 and sigma4 domains of RNA polymerase sigma factors"/>
    <property type="match status" value="1"/>
</dbReference>
<dbReference type="NCBIfam" id="TIGR02937">
    <property type="entry name" value="sigma70-ECF"/>
    <property type="match status" value="1"/>
</dbReference>
<dbReference type="NCBIfam" id="TIGR02985">
    <property type="entry name" value="Sig70_bacteroi1"/>
    <property type="match status" value="1"/>
</dbReference>
<evidence type="ECO:0000313" key="7">
    <source>
        <dbReference type="EMBL" id="MRX76116.1"/>
    </source>
</evidence>
<feature type="domain" description="RNA polymerase sigma factor 70 region 4 type 2" evidence="6">
    <location>
        <begin position="125"/>
        <end position="175"/>
    </location>
</feature>
<dbReference type="RefSeq" id="WP_154280352.1">
    <property type="nucleotide sequence ID" value="NZ_JBHUJQ010000001.1"/>
</dbReference>
<evidence type="ECO:0000259" key="6">
    <source>
        <dbReference type="Pfam" id="PF08281"/>
    </source>
</evidence>
<dbReference type="Pfam" id="PF04542">
    <property type="entry name" value="Sigma70_r2"/>
    <property type="match status" value="1"/>
</dbReference>
<dbReference type="InterPro" id="IPR036388">
    <property type="entry name" value="WH-like_DNA-bd_sf"/>
</dbReference>
<dbReference type="GO" id="GO:0006352">
    <property type="term" value="P:DNA-templated transcription initiation"/>
    <property type="evidence" value="ECO:0007669"/>
    <property type="project" value="InterPro"/>
</dbReference>
<organism evidence="7 8">
    <name type="scientific">Pedobacter petrophilus</name>
    <dbReference type="NCBI Taxonomy" id="1908241"/>
    <lineage>
        <taxon>Bacteria</taxon>
        <taxon>Pseudomonadati</taxon>
        <taxon>Bacteroidota</taxon>
        <taxon>Sphingobacteriia</taxon>
        <taxon>Sphingobacteriales</taxon>
        <taxon>Sphingobacteriaceae</taxon>
        <taxon>Pedobacter</taxon>
    </lineage>
</organism>
<dbReference type="InterPro" id="IPR007627">
    <property type="entry name" value="RNA_pol_sigma70_r2"/>
</dbReference>
<dbReference type="InterPro" id="IPR013324">
    <property type="entry name" value="RNA_pol_sigma_r3/r4-like"/>
</dbReference>
<keyword evidence="4" id="KW-0804">Transcription</keyword>
<dbReference type="AlphaFoldDB" id="A0A7K0FZD9"/>
<feature type="domain" description="RNA polymerase sigma-70 region 2" evidence="5">
    <location>
        <begin position="30"/>
        <end position="92"/>
    </location>
</feature>
<dbReference type="InterPro" id="IPR039425">
    <property type="entry name" value="RNA_pol_sigma-70-like"/>
</dbReference>
<dbReference type="PANTHER" id="PTHR43133:SF46">
    <property type="entry name" value="RNA POLYMERASE SIGMA-70 FACTOR ECF SUBFAMILY"/>
    <property type="match status" value="1"/>
</dbReference>
<dbReference type="InterPro" id="IPR014327">
    <property type="entry name" value="RNA_pol_sigma70_bacteroid"/>
</dbReference>
<dbReference type="GO" id="GO:0003677">
    <property type="term" value="F:DNA binding"/>
    <property type="evidence" value="ECO:0007669"/>
    <property type="project" value="InterPro"/>
</dbReference>
<dbReference type="GO" id="GO:0016987">
    <property type="term" value="F:sigma factor activity"/>
    <property type="evidence" value="ECO:0007669"/>
    <property type="project" value="UniProtKB-KW"/>
</dbReference>
<evidence type="ECO:0000256" key="4">
    <source>
        <dbReference type="ARBA" id="ARBA00023163"/>
    </source>
</evidence>
<proteinExistence type="inferred from homology"/>
<dbReference type="Pfam" id="PF08281">
    <property type="entry name" value="Sigma70_r4_2"/>
    <property type="match status" value="1"/>
</dbReference>
<protein>
    <submittedName>
        <fullName evidence="7">RNA polymerase sigma-70 factor</fullName>
    </submittedName>
</protein>
<dbReference type="Gene3D" id="1.10.1740.10">
    <property type="match status" value="1"/>
</dbReference>
<dbReference type="OrthoDB" id="799938at2"/>
<evidence type="ECO:0000256" key="2">
    <source>
        <dbReference type="ARBA" id="ARBA00023015"/>
    </source>
</evidence>
<dbReference type="Gene3D" id="1.10.10.10">
    <property type="entry name" value="Winged helix-like DNA-binding domain superfamily/Winged helix DNA-binding domain"/>
    <property type="match status" value="1"/>
</dbReference>